<dbReference type="AlphaFoldDB" id="A0A845SI65"/>
<comment type="cofactor">
    <cofactor evidence="1">
        <name>Mg(2+)</name>
        <dbReference type="ChEBI" id="CHEBI:18420"/>
    </cofactor>
</comment>
<keyword evidence="2 4" id="KW-0378">Hydrolase</keyword>
<dbReference type="PROSITE" id="PS51462">
    <property type="entry name" value="NUDIX"/>
    <property type="match status" value="1"/>
</dbReference>
<dbReference type="PROSITE" id="PS00893">
    <property type="entry name" value="NUDIX_BOX"/>
    <property type="match status" value="1"/>
</dbReference>
<comment type="caution">
    <text evidence="6">The sequence shown here is derived from an EMBL/GenBank/DDBJ whole genome shotgun (WGS) entry which is preliminary data.</text>
</comment>
<proteinExistence type="inferred from homology"/>
<dbReference type="GO" id="GO:0016787">
    <property type="term" value="F:hydrolase activity"/>
    <property type="evidence" value="ECO:0007669"/>
    <property type="project" value="UniProtKB-KW"/>
</dbReference>
<name>A0A845SI65_9GAMM</name>
<dbReference type="Gene3D" id="3.90.79.10">
    <property type="entry name" value="Nucleoside Triphosphate Pyrophosphohydrolase"/>
    <property type="match status" value="1"/>
</dbReference>
<dbReference type="EMBL" id="WUBS01000013">
    <property type="protein sequence ID" value="NDL64590.1"/>
    <property type="molecule type" value="Genomic_DNA"/>
</dbReference>
<dbReference type="RefSeq" id="WP_162367305.1">
    <property type="nucleotide sequence ID" value="NZ_WUBS01000013.1"/>
</dbReference>
<dbReference type="InterPro" id="IPR015797">
    <property type="entry name" value="NUDIX_hydrolase-like_dom_sf"/>
</dbReference>
<evidence type="ECO:0000259" key="5">
    <source>
        <dbReference type="PROSITE" id="PS51462"/>
    </source>
</evidence>
<dbReference type="CDD" id="cd04685">
    <property type="entry name" value="NUDIX_Hydrolase"/>
    <property type="match status" value="1"/>
</dbReference>
<protein>
    <submittedName>
        <fullName evidence="6">NUDIX domain-containing protein</fullName>
    </submittedName>
</protein>
<accession>A0A845SI65</accession>
<dbReference type="PANTHER" id="PTHR43046:SF12">
    <property type="entry name" value="GDP-MANNOSE MANNOSYL HYDROLASE"/>
    <property type="match status" value="1"/>
</dbReference>
<dbReference type="InterPro" id="IPR020476">
    <property type="entry name" value="Nudix_hydrolase"/>
</dbReference>
<evidence type="ECO:0000256" key="1">
    <source>
        <dbReference type="ARBA" id="ARBA00001946"/>
    </source>
</evidence>
<dbReference type="PANTHER" id="PTHR43046">
    <property type="entry name" value="GDP-MANNOSE MANNOSYL HYDROLASE"/>
    <property type="match status" value="1"/>
</dbReference>
<dbReference type="PRINTS" id="PR00502">
    <property type="entry name" value="NUDIXFAMILY"/>
</dbReference>
<dbReference type="Proteomes" id="UP000461443">
    <property type="component" value="Unassembled WGS sequence"/>
</dbReference>
<dbReference type="InterPro" id="IPR000086">
    <property type="entry name" value="NUDIX_hydrolase_dom"/>
</dbReference>
<keyword evidence="7" id="KW-1185">Reference proteome</keyword>
<dbReference type="SUPFAM" id="SSF55811">
    <property type="entry name" value="Nudix"/>
    <property type="match status" value="1"/>
</dbReference>
<evidence type="ECO:0000256" key="3">
    <source>
        <dbReference type="ARBA" id="ARBA00022842"/>
    </source>
</evidence>
<sequence length="150" mass="16340">MRIRQSARILLLNPQGAVLMFKFSHAGGALAGQTYWATPGGGVEAGESLLAAAARELYEETGIRDVVLTATDITRCFPMQLTSGEWVNAQEYYFVAAVSETAISDKNWSANERRALADYAWLTKDFISTTTETIYPQGLNTMLGSLAGHD</sequence>
<evidence type="ECO:0000313" key="6">
    <source>
        <dbReference type="EMBL" id="NDL64590.1"/>
    </source>
</evidence>
<evidence type="ECO:0000256" key="4">
    <source>
        <dbReference type="RuleBase" id="RU003476"/>
    </source>
</evidence>
<reference evidence="6 7" key="2">
    <citation type="submission" date="2020-02" db="EMBL/GenBank/DDBJ databases">
        <title>The new genus of Enterobacteriales.</title>
        <authorList>
            <person name="Kim I.S."/>
        </authorList>
    </citation>
    <scope>NUCLEOTIDE SEQUENCE [LARGE SCALE GENOMIC DNA]</scope>
    <source>
        <strain evidence="6 7">SAP-6</strain>
    </source>
</reference>
<gene>
    <name evidence="6" type="ORF">GRH90_17790</name>
</gene>
<dbReference type="InterPro" id="IPR020084">
    <property type="entry name" value="NUDIX_hydrolase_CS"/>
</dbReference>
<feature type="domain" description="Nudix hydrolase" evidence="5">
    <location>
        <begin position="2"/>
        <end position="146"/>
    </location>
</feature>
<evidence type="ECO:0000313" key="7">
    <source>
        <dbReference type="Proteomes" id="UP000461443"/>
    </source>
</evidence>
<evidence type="ECO:0000256" key="2">
    <source>
        <dbReference type="ARBA" id="ARBA00022801"/>
    </source>
</evidence>
<keyword evidence="3" id="KW-0460">Magnesium</keyword>
<organism evidence="6 7">
    <name type="scientific">Acerihabitans arboris</name>
    <dbReference type="NCBI Taxonomy" id="2691583"/>
    <lineage>
        <taxon>Bacteria</taxon>
        <taxon>Pseudomonadati</taxon>
        <taxon>Pseudomonadota</taxon>
        <taxon>Gammaproteobacteria</taxon>
        <taxon>Enterobacterales</taxon>
        <taxon>Pectobacteriaceae</taxon>
        <taxon>Acerihabitans</taxon>
    </lineage>
</organism>
<reference evidence="6 7" key="1">
    <citation type="submission" date="2019-12" db="EMBL/GenBank/DDBJ databases">
        <authorList>
            <person name="Lee S.D."/>
        </authorList>
    </citation>
    <scope>NUCLEOTIDE SEQUENCE [LARGE SCALE GENOMIC DNA]</scope>
    <source>
        <strain evidence="6 7">SAP-6</strain>
    </source>
</reference>
<dbReference type="Pfam" id="PF00293">
    <property type="entry name" value="NUDIX"/>
    <property type="match status" value="1"/>
</dbReference>
<comment type="similarity">
    <text evidence="4">Belongs to the Nudix hydrolase family.</text>
</comment>